<reference evidence="1 2" key="1">
    <citation type="journal article" date="2003" name="Int. J. Syst. Evol. Microbiol.">
        <title>Bacillus nealsonii sp. nov., isolated from a spacecraft-assembly facility, whose spores are gamma-radiation resistant.</title>
        <authorList>
            <person name="Venkateswaran K."/>
            <person name="Kempf M."/>
            <person name="Chen F."/>
            <person name="Satomi M."/>
            <person name="Nicholson W."/>
            <person name="Kern R."/>
        </authorList>
    </citation>
    <scope>NUCLEOTIDE SEQUENCE [LARGE SCALE GENOMIC DNA]</scope>
    <source>
        <strain evidence="1 2">FO-92</strain>
    </source>
</reference>
<dbReference type="Pfam" id="PF17334">
    <property type="entry name" value="CsgA"/>
    <property type="match status" value="1"/>
</dbReference>
<organism evidence="1 2">
    <name type="scientific">Niallia nealsonii</name>
    <dbReference type="NCBI Taxonomy" id="115979"/>
    <lineage>
        <taxon>Bacteria</taxon>
        <taxon>Bacillati</taxon>
        <taxon>Bacillota</taxon>
        <taxon>Bacilli</taxon>
        <taxon>Bacillales</taxon>
        <taxon>Bacillaceae</taxon>
        <taxon>Niallia</taxon>
    </lineage>
</organism>
<dbReference type="EMBL" id="PISE01000031">
    <property type="protein sequence ID" value="PKG22992.1"/>
    <property type="molecule type" value="Genomic_DNA"/>
</dbReference>
<dbReference type="OrthoDB" id="2938007at2"/>
<evidence type="ECO:0000313" key="2">
    <source>
        <dbReference type="Proteomes" id="UP000233375"/>
    </source>
</evidence>
<dbReference type="AlphaFoldDB" id="A0A2N0Z0F1"/>
<name>A0A2N0Z0F1_9BACI</name>
<proteinExistence type="predicted"/>
<sequence length="66" mass="7734">MNESLRYIREILSLYTDRSDIGKTIPSKAENGSYKTEENFVRDLSPKEIDFLNNISKEESQYAKKE</sequence>
<protein>
    <submittedName>
        <fullName evidence="1">Sporulation protein</fullName>
    </submittedName>
</protein>
<dbReference type="InterPro" id="IPR020255">
    <property type="entry name" value="CsgA"/>
</dbReference>
<comment type="caution">
    <text evidence="1">The sequence shown here is derived from an EMBL/GenBank/DDBJ whole genome shotgun (WGS) entry which is preliminary data.</text>
</comment>
<accession>A0A2N0Z0F1</accession>
<gene>
    <name evidence="1" type="ORF">CWS01_15075</name>
</gene>
<dbReference type="RefSeq" id="WP_101178014.1">
    <property type="nucleotide sequence ID" value="NZ_PISE01000031.1"/>
</dbReference>
<keyword evidence="2" id="KW-1185">Reference proteome</keyword>
<evidence type="ECO:0000313" key="1">
    <source>
        <dbReference type="EMBL" id="PKG22992.1"/>
    </source>
</evidence>
<dbReference type="Proteomes" id="UP000233375">
    <property type="component" value="Unassembled WGS sequence"/>
</dbReference>